<keyword evidence="1" id="KW-0175">Coiled coil</keyword>
<feature type="non-terminal residue" evidence="3">
    <location>
        <position position="1"/>
    </location>
</feature>
<dbReference type="InterPro" id="IPR007221">
    <property type="entry name" value="MreC"/>
</dbReference>
<reference evidence="3" key="1">
    <citation type="submission" date="2018-05" db="EMBL/GenBank/DDBJ databases">
        <authorList>
            <person name="Lanie J.A."/>
            <person name="Ng W.-L."/>
            <person name="Kazmierczak K.M."/>
            <person name="Andrzejewski T.M."/>
            <person name="Davidsen T.M."/>
            <person name="Wayne K.J."/>
            <person name="Tettelin H."/>
            <person name="Glass J.I."/>
            <person name="Rusch D."/>
            <person name="Podicherti R."/>
            <person name="Tsui H.-C.T."/>
            <person name="Winkler M.E."/>
        </authorList>
    </citation>
    <scope>NUCLEOTIDE SEQUENCE</scope>
</reference>
<evidence type="ECO:0000313" key="3">
    <source>
        <dbReference type="EMBL" id="SVD76220.1"/>
    </source>
</evidence>
<dbReference type="GO" id="GO:0008360">
    <property type="term" value="P:regulation of cell shape"/>
    <property type="evidence" value="ECO:0007669"/>
    <property type="project" value="InterPro"/>
</dbReference>
<dbReference type="PANTHER" id="PTHR34138:SF1">
    <property type="entry name" value="CELL SHAPE-DETERMINING PROTEIN MREC"/>
    <property type="match status" value="1"/>
</dbReference>
<dbReference type="AlphaFoldDB" id="A0A382XZB2"/>
<keyword evidence="2" id="KW-0472">Membrane</keyword>
<sequence length="141" mass="15902">VPRSGIKGKKIVVIFASILLVSFVLMTINIRKGKDGFSPEAIAVLILSPIQSLFTSSAESVSSLFDHYLFIVDVARENESLLKEIDHLVKEKNDLQEKILRLDRIGKLLEYEEETERKAVVATVIARDATQWSKMIFINRG</sequence>
<keyword evidence="2" id="KW-0812">Transmembrane</keyword>
<dbReference type="EMBL" id="UINC01171580">
    <property type="protein sequence ID" value="SVD76220.1"/>
    <property type="molecule type" value="Genomic_DNA"/>
</dbReference>
<organism evidence="3">
    <name type="scientific">marine metagenome</name>
    <dbReference type="NCBI Taxonomy" id="408172"/>
    <lineage>
        <taxon>unclassified sequences</taxon>
        <taxon>metagenomes</taxon>
        <taxon>ecological metagenomes</taxon>
    </lineage>
</organism>
<protein>
    <recommendedName>
        <fullName evidence="4">Rod shape-determining protein MreC</fullName>
    </recommendedName>
</protein>
<name>A0A382XZB2_9ZZZZ</name>
<dbReference type="PANTHER" id="PTHR34138">
    <property type="entry name" value="CELL SHAPE-DETERMINING PROTEIN MREC"/>
    <property type="match status" value="1"/>
</dbReference>
<keyword evidence="2" id="KW-1133">Transmembrane helix</keyword>
<feature type="transmembrane region" description="Helical" evidence="2">
    <location>
        <begin position="12"/>
        <end position="30"/>
    </location>
</feature>
<accession>A0A382XZB2</accession>
<evidence type="ECO:0000256" key="2">
    <source>
        <dbReference type="SAM" id="Phobius"/>
    </source>
</evidence>
<gene>
    <name evidence="3" type="ORF">METZ01_LOCUS429074</name>
</gene>
<dbReference type="GO" id="GO:0005886">
    <property type="term" value="C:plasma membrane"/>
    <property type="evidence" value="ECO:0007669"/>
    <property type="project" value="TreeGrafter"/>
</dbReference>
<feature type="non-terminal residue" evidence="3">
    <location>
        <position position="141"/>
    </location>
</feature>
<proteinExistence type="predicted"/>
<evidence type="ECO:0008006" key="4">
    <source>
        <dbReference type="Google" id="ProtNLM"/>
    </source>
</evidence>
<feature type="coiled-coil region" evidence="1">
    <location>
        <begin position="71"/>
        <end position="105"/>
    </location>
</feature>
<evidence type="ECO:0000256" key="1">
    <source>
        <dbReference type="SAM" id="Coils"/>
    </source>
</evidence>